<name>A0A4R0R755_9APHY</name>
<evidence type="ECO:0000313" key="3">
    <source>
        <dbReference type="EMBL" id="TCD62223.1"/>
    </source>
</evidence>
<protein>
    <recommendedName>
        <fullName evidence="2">DUF6533 domain-containing protein</fullName>
    </recommendedName>
</protein>
<dbReference type="AlphaFoldDB" id="A0A4R0R755"/>
<keyword evidence="1" id="KW-0472">Membrane</keyword>
<dbReference type="InterPro" id="IPR045340">
    <property type="entry name" value="DUF6533"/>
</dbReference>
<feature type="transmembrane region" description="Helical" evidence="1">
    <location>
        <begin position="235"/>
        <end position="255"/>
    </location>
</feature>
<sequence>MDPAQAAKDVDAIIFSNYFIVSAITLLYYDFLLTLSDEINLYWRGRQRWWTWAPILFILNRHLALAVHVPVVLLFFAQLPPNILEITRCVIWANIRASQLQRPTSLPPSICGDLNIHRLCTDGHSRLRSVRTQPKDTILSSFHRFDQWAVITGTFATPDPVAPVFTMGLCDLGLSDAETLLTVLHTTRGRFFAGAFGVLFIWESVILTLTLARRVHFRGTNHDHNALYALMVRDGAMYFGIVAILYLVNIVTFLASETAEQPLFKGITVTNSGV</sequence>
<evidence type="ECO:0000313" key="4">
    <source>
        <dbReference type="Proteomes" id="UP000292702"/>
    </source>
</evidence>
<dbReference type="Proteomes" id="UP000292702">
    <property type="component" value="Unassembled WGS sequence"/>
</dbReference>
<reference evidence="3 4" key="1">
    <citation type="submission" date="2018-11" db="EMBL/GenBank/DDBJ databases">
        <title>Genome assembly of Steccherinum ochraceum LE-BIN_3174, the white-rot fungus of the Steccherinaceae family (The Residual Polyporoid clade, Polyporales, Basidiomycota).</title>
        <authorList>
            <person name="Fedorova T.V."/>
            <person name="Glazunova O.A."/>
            <person name="Landesman E.O."/>
            <person name="Moiseenko K.V."/>
            <person name="Psurtseva N.V."/>
            <person name="Savinova O.S."/>
            <person name="Shakhova N.V."/>
            <person name="Tyazhelova T.V."/>
            <person name="Vasina D.V."/>
        </authorList>
    </citation>
    <scope>NUCLEOTIDE SEQUENCE [LARGE SCALE GENOMIC DNA]</scope>
    <source>
        <strain evidence="3 4">LE-BIN_3174</strain>
    </source>
</reference>
<comment type="caution">
    <text evidence="3">The sequence shown here is derived from an EMBL/GenBank/DDBJ whole genome shotgun (WGS) entry which is preliminary data.</text>
</comment>
<dbReference type="OrthoDB" id="3038503at2759"/>
<keyword evidence="1" id="KW-1133">Transmembrane helix</keyword>
<feature type="domain" description="DUF6533" evidence="2">
    <location>
        <begin position="18"/>
        <end position="65"/>
    </location>
</feature>
<proteinExistence type="predicted"/>
<feature type="transmembrane region" description="Helical" evidence="1">
    <location>
        <begin position="12"/>
        <end position="29"/>
    </location>
</feature>
<feature type="transmembrane region" description="Helical" evidence="1">
    <location>
        <begin position="191"/>
        <end position="215"/>
    </location>
</feature>
<gene>
    <name evidence="3" type="ORF">EIP91_007202</name>
</gene>
<feature type="transmembrane region" description="Helical" evidence="1">
    <location>
        <begin position="49"/>
        <end position="76"/>
    </location>
</feature>
<keyword evidence="1" id="KW-0812">Transmembrane</keyword>
<evidence type="ECO:0000259" key="2">
    <source>
        <dbReference type="Pfam" id="PF20151"/>
    </source>
</evidence>
<keyword evidence="4" id="KW-1185">Reference proteome</keyword>
<accession>A0A4R0R755</accession>
<dbReference type="Pfam" id="PF20151">
    <property type="entry name" value="DUF6533"/>
    <property type="match status" value="1"/>
</dbReference>
<dbReference type="EMBL" id="RWJN01000391">
    <property type="protein sequence ID" value="TCD62223.1"/>
    <property type="molecule type" value="Genomic_DNA"/>
</dbReference>
<evidence type="ECO:0000256" key="1">
    <source>
        <dbReference type="SAM" id="Phobius"/>
    </source>
</evidence>
<organism evidence="3 4">
    <name type="scientific">Steccherinum ochraceum</name>
    <dbReference type="NCBI Taxonomy" id="92696"/>
    <lineage>
        <taxon>Eukaryota</taxon>
        <taxon>Fungi</taxon>
        <taxon>Dikarya</taxon>
        <taxon>Basidiomycota</taxon>
        <taxon>Agaricomycotina</taxon>
        <taxon>Agaricomycetes</taxon>
        <taxon>Polyporales</taxon>
        <taxon>Steccherinaceae</taxon>
        <taxon>Steccherinum</taxon>
    </lineage>
</organism>